<dbReference type="Pfam" id="PF11667">
    <property type="entry name" value="DUF3267"/>
    <property type="match status" value="1"/>
</dbReference>
<dbReference type="Proteomes" id="UP000294848">
    <property type="component" value="Unassembled WGS sequence"/>
</dbReference>
<sequence length="212" mass="24574">MKQKITPQDLMEGEDFELLAEVDHLHIKQFIFEQLAQEKQLIRNYSAYQLAMIGLFIILLVKAIILYTRDMSLPLVAMGAALLFSFTLLIILHELIHALAYRIKGAGPVRFGAIWHKFIFYAAVDQQVVDYPSFRVVAWAPFVVVKVITILLAILLWATPWAYFFLGVMCIHSLFCAGDMAMLAFFRLHPDKQIFNFDDLTQQKTFFYFKKK</sequence>
<gene>
    <name evidence="2" type="ORF">DET52_102286</name>
</gene>
<organism evidence="2 3">
    <name type="scientific">Sunxiuqinia elliptica</name>
    <dbReference type="NCBI Taxonomy" id="655355"/>
    <lineage>
        <taxon>Bacteria</taxon>
        <taxon>Pseudomonadati</taxon>
        <taxon>Bacteroidota</taxon>
        <taxon>Bacteroidia</taxon>
        <taxon>Marinilabiliales</taxon>
        <taxon>Prolixibacteraceae</taxon>
        <taxon>Sunxiuqinia</taxon>
    </lineage>
</organism>
<feature type="transmembrane region" description="Helical" evidence="1">
    <location>
        <begin position="73"/>
        <end position="92"/>
    </location>
</feature>
<accession>A0A4R6H7X7</accession>
<dbReference type="OrthoDB" id="1119336at2"/>
<feature type="transmembrane region" description="Helical" evidence="1">
    <location>
        <begin position="163"/>
        <end position="186"/>
    </location>
</feature>
<evidence type="ECO:0000256" key="1">
    <source>
        <dbReference type="SAM" id="Phobius"/>
    </source>
</evidence>
<evidence type="ECO:0000313" key="2">
    <source>
        <dbReference type="EMBL" id="TDO03948.1"/>
    </source>
</evidence>
<evidence type="ECO:0000313" key="3">
    <source>
        <dbReference type="Proteomes" id="UP000294848"/>
    </source>
</evidence>
<reference evidence="2 3" key="1">
    <citation type="submission" date="2019-03" db="EMBL/GenBank/DDBJ databases">
        <title>Freshwater and sediment microbial communities from various areas in North America, analyzing microbe dynamics in response to fracking.</title>
        <authorList>
            <person name="Lamendella R."/>
        </authorList>
    </citation>
    <scope>NUCLEOTIDE SEQUENCE [LARGE SCALE GENOMIC DNA]</scope>
    <source>
        <strain evidence="2 3">114D</strain>
    </source>
</reference>
<proteinExistence type="predicted"/>
<dbReference type="InterPro" id="IPR021683">
    <property type="entry name" value="DUF3267"/>
</dbReference>
<name>A0A4R6H7X7_9BACT</name>
<dbReference type="AlphaFoldDB" id="A0A4R6H7X7"/>
<protein>
    <submittedName>
        <fullName evidence="2">Putative zincin peptidase</fullName>
    </submittedName>
</protein>
<feature type="transmembrane region" description="Helical" evidence="1">
    <location>
        <begin position="136"/>
        <end position="157"/>
    </location>
</feature>
<keyword evidence="1" id="KW-0812">Transmembrane</keyword>
<keyword evidence="1" id="KW-1133">Transmembrane helix</keyword>
<dbReference type="EMBL" id="SNWI01000002">
    <property type="protein sequence ID" value="TDO03948.1"/>
    <property type="molecule type" value="Genomic_DNA"/>
</dbReference>
<comment type="caution">
    <text evidence="2">The sequence shown here is derived from an EMBL/GenBank/DDBJ whole genome shotgun (WGS) entry which is preliminary data.</text>
</comment>
<feature type="transmembrane region" description="Helical" evidence="1">
    <location>
        <begin position="47"/>
        <end position="67"/>
    </location>
</feature>
<dbReference type="RefSeq" id="WP_133464307.1">
    <property type="nucleotide sequence ID" value="NZ_SNWI01000002.1"/>
</dbReference>
<keyword evidence="1" id="KW-0472">Membrane</keyword>